<name>A0A0P8A6T7_9BACT</name>
<dbReference type="PANTHER" id="PTHR43852:SF3">
    <property type="entry name" value="NUCLEOTIDYLTRANSFERASE"/>
    <property type="match status" value="1"/>
</dbReference>
<dbReference type="SUPFAM" id="SSF81301">
    <property type="entry name" value="Nucleotidyltransferase"/>
    <property type="match status" value="1"/>
</dbReference>
<dbReference type="PANTHER" id="PTHR43852">
    <property type="entry name" value="NUCLEOTIDYLTRANSFERASE"/>
    <property type="match status" value="1"/>
</dbReference>
<dbReference type="InterPro" id="IPR052930">
    <property type="entry name" value="TA_antitoxin_MntA"/>
</dbReference>
<gene>
    <name evidence="2" type="ORF">HLUCCX10_13060</name>
</gene>
<sequence>MKNKFGLLESDMSSILKIMDSQEVVDKVILFGSRAKGNYREGSDVDLALKGESLNFEKVSHISYLLNEETNMPYHFDLVNYHHIQEPELIKHIDRVGIPIFDRKKKMRIKKELNNA</sequence>
<protein>
    <submittedName>
        <fullName evidence="2">Toxin-antitoxin system toxin component</fullName>
    </submittedName>
</protein>
<dbReference type="Pfam" id="PF18765">
    <property type="entry name" value="Polbeta"/>
    <property type="match status" value="1"/>
</dbReference>
<dbReference type="Proteomes" id="UP000050421">
    <property type="component" value="Unassembled WGS sequence"/>
</dbReference>
<dbReference type="AlphaFoldDB" id="A0A0P8A6T7"/>
<organism evidence="2 3">
    <name type="scientific">Algoriphagus marincola HL-49</name>
    <dbReference type="NCBI Taxonomy" id="1305737"/>
    <lineage>
        <taxon>Bacteria</taxon>
        <taxon>Pseudomonadati</taxon>
        <taxon>Bacteroidota</taxon>
        <taxon>Cytophagia</taxon>
        <taxon>Cytophagales</taxon>
        <taxon>Cyclobacteriaceae</taxon>
        <taxon>Algoriphagus</taxon>
    </lineage>
</organism>
<accession>A0A0P8A6T7</accession>
<dbReference type="Gene3D" id="3.30.460.10">
    <property type="entry name" value="Beta Polymerase, domain 2"/>
    <property type="match status" value="1"/>
</dbReference>
<dbReference type="CDD" id="cd05403">
    <property type="entry name" value="NT_KNTase_like"/>
    <property type="match status" value="1"/>
</dbReference>
<dbReference type="EMBL" id="LJXT01000090">
    <property type="protein sequence ID" value="KPQ13444.1"/>
    <property type="molecule type" value="Genomic_DNA"/>
</dbReference>
<evidence type="ECO:0000259" key="1">
    <source>
        <dbReference type="Pfam" id="PF18765"/>
    </source>
</evidence>
<feature type="domain" description="Polymerase beta nucleotidyltransferase" evidence="1">
    <location>
        <begin position="15"/>
        <end position="105"/>
    </location>
</feature>
<dbReference type="PATRIC" id="fig|1305737.6.peg.3270"/>
<dbReference type="STRING" id="1305737.GCA_000526355_02537"/>
<dbReference type="InterPro" id="IPR043519">
    <property type="entry name" value="NT_sf"/>
</dbReference>
<evidence type="ECO:0000313" key="3">
    <source>
        <dbReference type="Proteomes" id="UP000050421"/>
    </source>
</evidence>
<comment type="caution">
    <text evidence="2">The sequence shown here is derived from an EMBL/GenBank/DDBJ whole genome shotgun (WGS) entry which is preliminary data.</text>
</comment>
<evidence type="ECO:0000313" key="2">
    <source>
        <dbReference type="EMBL" id="KPQ13444.1"/>
    </source>
</evidence>
<dbReference type="eggNOG" id="COG1669">
    <property type="taxonomic scope" value="Bacteria"/>
</dbReference>
<reference evidence="2 3" key="1">
    <citation type="submission" date="2015-09" db="EMBL/GenBank/DDBJ databases">
        <title>Identification and resolution of microdiversity through metagenomic sequencing of parallel consortia.</title>
        <authorList>
            <person name="Nelson W.C."/>
            <person name="Romine M.F."/>
            <person name="Lindemann S.R."/>
        </authorList>
    </citation>
    <scope>NUCLEOTIDE SEQUENCE [LARGE SCALE GENOMIC DNA]</scope>
    <source>
        <strain evidence="2">HL-49</strain>
    </source>
</reference>
<proteinExistence type="predicted"/>
<dbReference type="InterPro" id="IPR041633">
    <property type="entry name" value="Polbeta"/>
</dbReference>